<dbReference type="Gramene" id="OE9A109522T1">
    <property type="protein sequence ID" value="OE9A109522C1"/>
    <property type="gene ID" value="OE9A109522"/>
</dbReference>
<comment type="caution">
    <text evidence="4">The sequence shown here is derived from an EMBL/GenBank/DDBJ whole genome shotgun (WGS) entry which is preliminary data.</text>
</comment>
<evidence type="ECO:0000313" key="5">
    <source>
        <dbReference type="Proteomes" id="UP000594638"/>
    </source>
</evidence>
<keyword evidence="2" id="KW-0677">Repeat</keyword>
<dbReference type="InterPro" id="IPR011990">
    <property type="entry name" value="TPR-like_helical_dom_sf"/>
</dbReference>
<protein>
    <recommendedName>
        <fullName evidence="6">Pentatricopeptide repeat-containing protein</fullName>
    </recommendedName>
</protein>
<comment type="similarity">
    <text evidence="1">Belongs to the PPR family. P subfamily.</text>
</comment>
<dbReference type="NCBIfam" id="TIGR00756">
    <property type="entry name" value="PPR"/>
    <property type="match status" value="2"/>
</dbReference>
<dbReference type="PROSITE" id="PS51375">
    <property type="entry name" value="PPR"/>
    <property type="match status" value="1"/>
</dbReference>
<name>A0A8S0QAF9_OLEEU</name>
<proteinExistence type="inferred from homology"/>
<dbReference type="Gene3D" id="1.25.40.10">
    <property type="entry name" value="Tetratricopeptide repeat domain"/>
    <property type="match status" value="1"/>
</dbReference>
<accession>A0A8S0QAF9</accession>
<evidence type="ECO:0008006" key="6">
    <source>
        <dbReference type="Google" id="ProtNLM"/>
    </source>
</evidence>
<evidence type="ECO:0000256" key="1">
    <source>
        <dbReference type="ARBA" id="ARBA00007626"/>
    </source>
</evidence>
<evidence type="ECO:0000313" key="4">
    <source>
        <dbReference type="EMBL" id="CAA2964086.1"/>
    </source>
</evidence>
<organism evidence="4 5">
    <name type="scientific">Olea europaea subsp. europaea</name>
    <dbReference type="NCBI Taxonomy" id="158383"/>
    <lineage>
        <taxon>Eukaryota</taxon>
        <taxon>Viridiplantae</taxon>
        <taxon>Streptophyta</taxon>
        <taxon>Embryophyta</taxon>
        <taxon>Tracheophyta</taxon>
        <taxon>Spermatophyta</taxon>
        <taxon>Magnoliopsida</taxon>
        <taxon>eudicotyledons</taxon>
        <taxon>Gunneridae</taxon>
        <taxon>Pentapetalae</taxon>
        <taxon>asterids</taxon>
        <taxon>lamiids</taxon>
        <taxon>Lamiales</taxon>
        <taxon>Oleaceae</taxon>
        <taxon>Oleeae</taxon>
        <taxon>Olea</taxon>
    </lineage>
</organism>
<dbReference type="Proteomes" id="UP000594638">
    <property type="component" value="Unassembled WGS sequence"/>
</dbReference>
<dbReference type="AlphaFoldDB" id="A0A8S0QAF9"/>
<gene>
    <name evidence="4" type="ORF">OLEA9_A109522</name>
</gene>
<dbReference type="PANTHER" id="PTHR47447">
    <property type="entry name" value="OS03G0856100 PROTEIN"/>
    <property type="match status" value="1"/>
</dbReference>
<sequence>MSLLKSEKNPISALNLFDSATHHPSYTHTDAILYHILHRLSLSIDSKLLLHVTRIVDLIRTQKCPFSKDTVLVVMKAYSKNSMVDKAMELFQKMREIFGCEPGVRSYNTLLNAFVVSNQLSKAELFFRNFETLGVAPNLETSGPHERKRQSPLLRGRGLRQLVLQWSEREMN</sequence>
<dbReference type="EMBL" id="CACTIH010001818">
    <property type="protein sequence ID" value="CAA2964086.1"/>
    <property type="molecule type" value="Genomic_DNA"/>
</dbReference>
<feature type="repeat" description="PPR" evidence="3">
    <location>
        <begin position="103"/>
        <end position="137"/>
    </location>
</feature>
<dbReference type="Pfam" id="PF13041">
    <property type="entry name" value="PPR_2"/>
    <property type="match status" value="1"/>
</dbReference>
<evidence type="ECO:0000256" key="2">
    <source>
        <dbReference type="ARBA" id="ARBA00022737"/>
    </source>
</evidence>
<dbReference type="OrthoDB" id="185373at2759"/>
<evidence type="ECO:0000256" key="3">
    <source>
        <dbReference type="PROSITE-ProRule" id="PRU00708"/>
    </source>
</evidence>
<reference evidence="4 5" key="1">
    <citation type="submission" date="2019-12" db="EMBL/GenBank/DDBJ databases">
        <authorList>
            <person name="Alioto T."/>
            <person name="Alioto T."/>
            <person name="Gomez Garrido J."/>
        </authorList>
    </citation>
    <scope>NUCLEOTIDE SEQUENCE [LARGE SCALE GENOMIC DNA]</scope>
</reference>
<dbReference type="InterPro" id="IPR002885">
    <property type="entry name" value="PPR_rpt"/>
</dbReference>
<keyword evidence="5" id="KW-1185">Reference proteome</keyword>
<dbReference type="PANTHER" id="PTHR47447:SF21">
    <property type="entry name" value="PENTACOTRIPEPTIDE-REPEAT REGION OF PRORP DOMAIN-CONTAINING PROTEIN"/>
    <property type="match status" value="1"/>
</dbReference>